<evidence type="ECO:0000313" key="3">
    <source>
        <dbReference type="Proteomes" id="UP000008229"/>
    </source>
</evidence>
<dbReference type="GO" id="GO:0005976">
    <property type="term" value="P:polysaccharide metabolic process"/>
    <property type="evidence" value="ECO:0007669"/>
    <property type="project" value="InterPro"/>
</dbReference>
<dbReference type="SUPFAM" id="SSF51182">
    <property type="entry name" value="RmlC-like cupins"/>
    <property type="match status" value="1"/>
</dbReference>
<proteinExistence type="predicted"/>
<dbReference type="InterPro" id="IPR014710">
    <property type="entry name" value="RmlC-like_jellyroll"/>
</dbReference>
<dbReference type="InterPro" id="IPR011051">
    <property type="entry name" value="RmlC_Cupin_sf"/>
</dbReference>
<dbReference type="OrthoDB" id="9806359at2"/>
<dbReference type="GO" id="GO:0016779">
    <property type="term" value="F:nucleotidyltransferase activity"/>
    <property type="evidence" value="ECO:0007669"/>
    <property type="project" value="InterPro"/>
</dbReference>
<name>D3F661_CONWI</name>
<organism evidence="2 3">
    <name type="scientific">Conexibacter woesei (strain DSM 14684 / CCUG 47730 / CIP 108061 / JCM 11494 / NBRC 100937 / ID131577)</name>
    <dbReference type="NCBI Taxonomy" id="469383"/>
    <lineage>
        <taxon>Bacteria</taxon>
        <taxon>Bacillati</taxon>
        <taxon>Actinomycetota</taxon>
        <taxon>Thermoleophilia</taxon>
        <taxon>Solirubrobacterales</taxon>
        <taxon>Conexibacteraceae</taxon>
        <taxon>Conexibacter</taxon>
    </lineage>
</organism>
<dbReference type="EMBL" id="CP001854">
    <property type="protein sequence ID" value="ADB48734.1"/>
    <property type="molecule type" value="Genomic_DNA"/>
</dbReference>
<dbReference type="KEGG" id="cwo:Cwoe_0298"/>
<dbReference type="RefSeq" id="WP_012931787.1">
    <property type="nucleotide sequence ID" value="NC_013739.1"/>
</dbReference>
<evidence type="ECO:0000313" key="2">
    <source>
        <dbReference type="EMBL" id="ADB48734.1"/>
    </source>
</evidence>
<dbReference type="AlphaFoldDB" id="D3F661"/>
<feature type="domain" description="Mannose-6-phosphate isomerase type II C-terminal" evidence="1">
    <location>
        <begin position="11"/>
        <end position="75"/>
    </location>
</feature>
<accession>D3F661</accession>
<dbReference type="Gene3D" id="2.60.120.10">
    <property type="entry name" value="Jelly Rolls"/>
    <property type="match status" value="1"/>
</dbReference>
<gene>
    <name evidence="2" type="ordered locus">Cwoe_0298</name>
</gene>
<keyword evidence="3" id="KW-1185">Reference proteome</keyword>
<reference evidence="2 3" key="1">
    <citation type="journal article" date="2010" name="Stand. Genomic Sci.">
        <title>Complete genome sequence of Conexibacter woesei type strain (ID131577).</title>
        <authorList>
            <person name="Pukall R."/>
            <person name="Lapidus A."/>
            <person name="Glavina Del Rio T."/>
            <person name="Copeland A."/>
            <person name="Tice H."/>
            <person name="Cheng J.-F."/>
            <person name="Lucas S."/>
            <person name="Chen F."/>
            <person name="Nolan M."/>
            <person name="Bruce D."/>
            <person name="Goodwin L."/>
            <person name="Pitluck S."/>
            <person name="Mavromatis K."/>
            <person name="Ivanova N."/>
            <person name="Ovchinnikova G."/>
            <person name="Pati A."/>
            <person name="Chen A."/>
            <person name="Palaniappan K."/>
            <person name="Land M."/>
            <person name="Hauser L."/>
            <person name="Chang Y.-J."/>
            <person name="Jeffries C.D."/>
            <person name="Chain P."/>
            <person name="Meincke L."/>
            <person name="Sims D."/>
            <person name="Brettin T."/>
            <person name="Detter J.C."/>
            <person name="Rohde M."/>
            <person name="Goeker M."/>
            <person name="Bristow J."/>
            <person name="Eisen J.A."/>
            <person name="Markowitz V."/>
            <person name="Kyrpides N.C."/>
            <person name="Klenk H.-P."/>
            <person name="Hugenholtz P."/>
        </authorList>
    </citation>
    <scope>NUCLEOTIDE SEQUENCE [LARGE SCALE GENOMIC DNA]</scope>
    <source>
        <strain evidence="3">DSM 14684 / CIP 108061 / JCM 11494 / NBRC 100937 / ID131577</strain>
    </source>
</reference>
<evidence type="ECO:0000259" key="1">
    <source>
        <dbReference type="Pfam" id="PF01050"/>
    </source>
</evidence>
<dbReference type="HOGENOM" id="CLU_035527_4_2_11"/>
<dbReference type="Proteomes" id="UP000008229">
    <property type="component" value="Chromosome"/>
</dbReference>
<protein>
    <submittedName>
        <fullName evidence="2">Cupin 2 domain-containing protein</fullName>
    </submittedName>
</protein>
<dbReference type="eggNOG" id="COG0662">
    <property type="taxonomic scope" value="Bacteria"/>
</dbReference>
<dbReference type="InterPro" id="IPR001538">
    <property type="entry name" value="Man6P_isomerase-2_C"/>
</dbReference>
<reference evidence="3" key="2">
    <citation type="submission" date="2010-01" db="EMBL/GenBank/DDBJ databases">
        <title>The complete genome of Conexibacter woesei DSM 14684.</title>
        <authorList>
            <consortium name="US DOE Joint Genome Institute (JGI-PGF)"/>
            <person name="Lucas S."/>
            <person name="Copeland A."/>
            <person name="Lapidus A."/>
            <person name="Glavina del Rio T."/>
            <person name="Dalin E."/>
            <person name="Tice H."/>
            <person name="Bruce D."/>
            <person name="Goodwin L."/>
            <person name="Pitluck S."/>
            <person name="Kyrpides N."/>
            <person name="Mavromatis K."/>
            <person name="Ivanova N."/>
            <person name="Mikhailova N."/>
            <person name="Chertkov O."/>
            <person name="Brettin T."/>
            <person name="Detter J.C."/>
            <person name="Han C."/>
            <person name="Larimer F."/>
            <person name="Land M."/>
            <person name="Hauser L."/>
            <person name="Markowitz V."/>
            <person name="Cheng J.-F."/>
            <person name="Hugenholtz P."/>
            <person name="Woyke T."/>
            <person name="Wu D."/>
            <person name="Pukall R."/>
            <person name="Steenblock K."/>
            <person name="Schneider S."/>
            <person name="Klenk H.-P."/>
            <person name="Eisen J.A."/>
        </authorList>
    </citation>
    <scope>NUCLEOTIDE SEQUENCE [LARGE SCALE GENOMIC DNA]</scope>
    <source>
        <strain evidence="3">DSM 14684 / CIP 108061 / JCM 11494 / NBRC 100937 / ID131577</strain>
    </source>
</reference>
<dbReference type="STRING" id="469383.Cwoe_0298"/>
<sequence length="123" mass="14023">MIDVIEPTQPERVEKPWGHEVWWAHTDRYAGKLLFVRAGERLSLQYHREKDETSYLLSGRLLLVQGDDAESLTETVVEPGVRWRNAPGVVHTVEAIEDATILEVSTPELDDVVRLSDRYGRVG</sequence>
<dbReference type="Pfam" id="PF01050">
    <property type="entry name" value="MannoseP_isomer"/>
    <property type="match status" value="1"/>
</dbReference>